<dbReference type="Pfam" id="PF05378">
    <property type="entry name" value="Hydant_A_N"/>
    <property type="match status" value="1"/>
</dbReference>
<evidence type="ECO:0000256" key="1">
    <source>
        <dbReference type="SAM" id="MobiDB-lite"/>
    </source>
</evidence>
<dbReference type="KEGG" id="spad:DVK44_33580"/>
<keyword evidence="5" id="KW-1185">Reference proteome</keyword>
<feature type="compositionally biased region" description="Pro residues" evidence="1">
    <location>
        <begin position="1"/>
        <end position="10"/>
    </location>
</feature>
<dbReference type="Pfam" id="PF01968">
    <property type="entry name" value="Hydantoinase_A"/>
    <property type="match status" value="1"/>
</dbReference>
<dbReference type="OrthoDB" id="9768323at2"/>
<dbReference type="GO" id="GO:0005829">
    <property type="term" value="C:cytosol"/>
    <property type="evidence" value="ECO:0007669"/>
    <property type="project" value="TreeGrafter"/>
</dbReference>
<dbReference type="InterPro" id="IPR043129">
    <property type="entry name" value="ATPase_NBD"/>
</dbReference>
<dbReference type="SUPFAM" id="SSF53067">
    <property type="entry name" value="Actin-like ATPase domain"/>
    <property type="match status" value="1"/>
</dbReference>
<dbReference type="RefSeq" id="WP_114664387.1">
    <property type="nucleotide sequence ID" value="NZ_CP031194.1"/>
</dbReference>
<dbReference type="PANTHER" id="PTHR11365">
    <property type="entry name" value="5-OXOPROLINASE RELATED"/>
    <property type="match status" value="1"/>
</dbReference>
<dbReference type="Gene3D" id="3.30.420.40">
    <property type="match status" value="1"/>
</dbReference>
<dbReference type="GO" id="GO:0017168">
    <property type="term" value="F:5-oxoprolinase (ATP-hydrolyzing) activity"/>
    <property type="evidence" value="ECO:0007669"/>
    <property type="project" value="TreeGrafter"/>
</dbReference>
<gene>
    <name evidence="4" type="ORF">DVK44_33580</name>
</gene>
<feature type="domain" description="Hydantoinase A/oxoprolinase" evidence="2">
    <location>
        <begin position="238"/>
        <end position="544"/>
    </location>
</feature>
<reference evidence="5" key="1">
    <citation type="submission" date="2018-07" db="EMBL/GenBank/DDBJ databases">
        <authorList>
            <person name="Zhao J."/>
        </authorList>
    </citation>
    <scope>NUCLEOTIDE SEQUENCE [LARGE SCALE GENOMIC DNA]</scope>
    <source>
        <strain evidence="5">GSSD-12</strain>
    </source>
</reference>
<evidence type="ECO:0000313" key="5">
    <source>
        <dbReference type="Proteomes" id="UP000253868"/>
    </source>
</evidence>
<dbReference type="GO" id="GO:0006749">
    <property type="term" value="P:glutathione metabolic process"/>
    <property type="evidence" value="ECO:0007669"/>
    <property type="project" value="TreeGrafter"/>
</dbReference>
<dbReference type="PANTHER" id="PTHR11365:SF23">
    <property type="entry name" value="HYPOTHETICAL 5-OXOPROLINASE (EUROFUNG)-RELATED"/>
    <property type="match status" value="1"/>
</dbReference>
<evidence type="ECO:0000313" key="4">
    <source>
        <dbReference type="EMBL" id="AXG81846.1"/>
    </source>
</evidence>
<proteinExistence type="predicted"/>
<accession>A0A345HYS2</accession>
<sequence>MTSLLPPGPAEGPRSAAGARPAVGASPAAGPRPVPPRFRIGVDVGGTFTDVVLAAADGSVLHTAKVPSEAAGPAAAVVRAVSGILARHHVSPDQVEFFAHGQTFALNTVLQRSGARTGLLVTRGFPDLLDIGRLRLRDPIDFFAAPRRPLVERGDVREIPERTRVDGTVDHPLDEEALLEAARDLLADGVEALAVVFLHSHAHPGHEQRAVTLLRRAHPGLIVAGSCELWPEEKEYERATVAVLAAHVAGLLRGYLGDLSRRMRAAGLHCPLHITKSNGGVMSVDSVLTTPNGPNGAAESEQGAASLLRAAVETLLSGPAAGVAGAVRLASAAGVRDLVTMDMGGTSVDSAIVEDGRIPYSTDSELGDFPLITPSVEVSSIGAGGGSVAWLDASGVLKVGPRSAGARPGPACYGRGGKEPTLTDAYVVCGYLDPDDFAGGVVGLDRDAAREAFAGLAGRLDMDVEYAAEAVVNVATAMMHARLVPLLARRGVDPAQCRLVPYGGAGPVQAVALARELGIRRLLVPWSPGTLCAFGALVTDLRHDLVASVGATTGTLDDARLESGWKELEERAHDWYREQSASLHHEVGLTRWADVQLAGQSFTLAVTLPEDERPTVAALRAAFTARYRAAYGVDASGRELDVRSLRVTLTARSRPLTPRAVGGTTARPRPHTVVEDGRLVPAERVRRAELAPGTTLRGPLVVSAPDATLFLPTGATVEADAMGNLLIDAGEARGKAS</sequence>
<dbReference type="EMBL" id="CP031194">
    <property type="protein sequence ID" value="AXG81846.1"/>
    <property type="molecule type" value="Genomic_DNA"/>
</dbReference>
<organism evidence="4 5">
    <name type="scientific">Streptomyces paludis</name>
    <dbReference type="NCBI Taxonomy" id="2282738"/>
    <lineage>
        <taxon>Bacteria</taxon>
        <taxon>Bacillati</taxon>
        <taxon>Actinomycetota</taxon>
        <taxon>Actinomycetes</taxon>
        <taxon>Kitasatosporales</taxon>
        <taxon>Streptomycetaceae</taxon>
        <taxon>Streptomyces</taxon>
    </lineage>
</organism>
<dbReference type="AlphaFoldDB" id="A0A345HYS2"/>
<feature type="domain" description="Hydantoinase/oxoprolinase N-terminal" evidence="3">
    <location>
        <begin position="39"/>
        <end position="216"/>
    </location>
</feature>
<evidence type="ECO:0000259" key="3">
    <source>
        <dbReference type="Pfam" id="PF05378"/>
    </source>
</evidence>
<dbReference type="Proteomes" id="UP000253868">
    <property type="component" value="Chromosome"/>
</dbReference>
<dbReference type="InterPro" id="IPR045079">
    <property type="entry name" value="Oxoprolinase-like"/>
</dbReference>
<evidence type="ECO:0000259" key="2">
    <source>
        <dbReference type="Pfam" id="PF01968"/>
    </source>
</evidence>
<protein>
    <submittedName>
        <fullName evidence="4">Hydantoinase/oxoprolinase family protein</fullName>
    </submittedName>
</protein>
<dbReference type="InterPro" id="IPR008040">
    <property type="entry name" value="Hydant_A_N"/>
</dbReference>
<dbReference type="InterPro" id="IPR002821">
    <property type="entry name" value="Hydantoinase_A"/>
</dbReference>
<name>A0A345HYS2_9ACTN</name>
<feature type="region of interest" description="Disordered" evidence="1">
    <location>
        <begin position="1"/>
        <end position="35"/>
    </location>
</feature>